<feature type="transmembrane region" description="Helical" evidence="1">
    <location>
        <begin position="7"/>
        <end position="26"/>
    </location>
</feature>
<dbReference type="InterPro" id="IPR037185">
    <property type="entry name" value="EmrE-like"/>
</dbReference>
<protein>
    <submittedName>
        <fullName evidence="2">Uncharacterized protein</fullName>
    </submittedName>
</protein>
<dbReference type="SUPFAM" id="SSF103481">
    <property type="entry name" value="Multidrug resistance efflux transporter EmrE"/>
    <property type="match status" value="1"/>
</dbReference>
<keyword evidence="1" id="KW-0472">Membrane</keyword>
<keyword evidence="1" id="KW-0812">Transmembrane</keyword>
<comment type="caution">
    <text evidence="2">The sequence shown here is derived from an EMBL/GenBank/DDBJ whole genome shotgun (WGS) entry which is preliminary data.</text>
</comment>
<dbReference type="EMBL" id="LAZR01055014">
    <property type="protein sequence ID" value="KKK77309.1"/>
    <property type="molecule type" value="Genomic_DNA"/>
</dbReference>
<evidence type="ECO:0000313" key="2">
    <source>
        <dbReference type="EMBL" id="KKK77309.1"/>
    </source>
</evidence>
<feature type="transmembrane region" description="Helical" evidence="1">
    <location>
        <begin position="91"/>
        <end position="110"/>
    </location>
</feature>
<evidence type="ECO:0000256" key="1">
    <source>
        <dbReference type="SAM" id="Phobius"/>
    </source>
</evidence>
<feature type="transmembrane region" description="Helical" evidence="1">
    <location>
        <begin position="65"/>
        <end position="85"/>
    </location>
</feature>
<sequence>KLVAPILIDLAWGAVGGAFALGWEAVGRTTNWPWWKVLLAGIPFQVGTGFSIYQLINRAPHFLGGVLWFTASIWTMRVLVSQFYFGEAVPLRTWAACAIVVFATVYDKVIG</sequence>
<feature type="non-terminal residue" evidence="2">
    <location>
        <position position="1"/>
    </location>
</feature>
<gene>
    <name evidence="2" type="ORF">LCGC14_2854890</name>
</gene>
<proteinExistence type="predicted"/>
<keyword evidence="1" id="KW-1133">Transmembrane helix</keyword>
<reference evidence="2" key="1">
    <citation type="journal article" date="2015" name="Nature">
        <title>Complex archaea that bridge the gap between prokaryotes and eukaryotes.</title>
        <authorList>
            <person name="Spang A."/>
            <person name="Saw J.H."/>
            <person name="Jorgensen S.L."/>
            <person name="Zaremba-Niedzwiedzka K."/>
            <person name="Martijn J."/>
            <person name="Lind A.E."/>
            <person name="van Eijk R."/>
            <person name="Schleper C."/>
            <person name="Guy L."/>
            <person name="Ettema T.J."/>
        </authorList>
    </citation>
    <scope>NUCLEOTIDE SEQUENCE</scope>
</reference>
<name>A0A0F9AFL4_9ZZZZ</name>
<dbReference type="AlphaFoldDB" id="A0A0F9AFL4"/>
<feature type="transmembrane region" description="Helical" evidence="1">
    <location>
        <begin position="32"/>
        <end position="53"/>
    </location>
</feature>
<accession>A0A0F9AFL4</accession>
<organism evidence="2">
    <name type="scientific">marine sediment metagenome</name>
    <dbReference type="NCBI Taxonomy" id="412755"/>
    <lineage>
        <taxon>unclassified sequences</taxon>
        <taxon>metagenomes</taxon>
        <taxon>ecological metagenomes</taxon>
    </lineage>
</organism>